<dbReference type="InterPro" id="IPR046745">
    <property type="entry name" value="DUF6675"/>
</dbReference>
<reference evidence="1" key="1">
    <citation type="journal article" date="2020" name="mSystems">
        <title>Genome- and Community-Level Interaction Insights into Carbon Utilization and Element Cycling Functions of Hydrothermarchaeota in Hydrothermal Sediment.</title>
        <authorList>
            <person name="Zhou Z."/>
            <person name="Liu Y."/>
            <person name="Xu W."/>
            <person name="Pan J."/>
            <person name="Luo Z.H."/>
            <person name="Li M."/>
        </authorList>
    </citation>
    <scope>NUCLEOTIDE SEQUENCE [LARGE SCALE GENOMIC DNA]</scope>
    <source>
        <strain evidence="1">SpSt-503</strain>
    </source>
</reference>
<evidence type="ECO:0000313" key="1">
    <source>
        <dbReference type="EMBL" id="HFH28005.1"/>
    </source>
</evidence>
<gene>
    <name evidence="1" type="ORF">ENS59_00615</name>
</gene>
<dbReference type="EMBL" id="DSVL01000017">
    <property type="protein sequence ID" value="HFH28005.1"/>
    <property type="molecule type" value="Genomic_DNA"/>
</dbReference>
<dbReference type="Pfam" id="PF20380">
    <property type="entry name" value="DUF6675"/>
    <property type="match status" value="1"/>
</dbReference>
<organism evidence="1">
    <name type="scientific">Gracilinema caldarium</name>
    <dbReference type="NCBI Taxonomy" id="215591"/>
    <lineage>
        <taxon>Bacteria</taxon>
        <taxon>Pseudomonadati</taxon>
        <taxon>Spirochaetota</taxon>
        <taxon>Spirochaetia</taxon>
        <taxon>Spirochaetales</taxon>
        <taxon>Breznakiellaceae</taxon>
        <taxon>Gracilinema</taxon>
    </lineage>
</organism>
<comment type="caution">
    <text evidence="1">The sequence shown here is derived from an EMBL/GenBank/DDBJ whole genome shotgun (WGS) entry which is preliminary data.</text>
</comment>
<name>A0A7C3II67_9SPIR</name>
<protein>
    <submittedName>
        <fullName evidence="1">Uncharacterized protein</fullName>
    </submittedName>
</protein>
<accession>A0A7C3II67</accession>
<sequence length="263" mass="30171">MNRIFNVFFFIVATTIFVFPEERSLLDLYPTNGSLILSQALSTDGILEITETNITADSFKYKPRLTVPFETQNILQKRTLGFLIESVKLIPVQRTNDSLTLESIAYSLHTIQRLKGRLYHSYTKNKDIPLFNNAYRIESVQSQKLIHDPVSRPMKVQNAEMFLLLDDANFGKSYYKATISQHDRGLMFTLTNIRRLNFGIFPVIGEQNLIVSLYIEPLKEGLFIYGIAGAEISKIISSQIHMPSAIRKRLDVFIDWLVDGLEQ</sequence>
<dbReference type="AlphaFoldDB" id="A0A7C3II67"/>
<proteinExistence type="predicted"/>